<evidence type="ECO:0000313" key="2">
    <source>
        <dbReference type="Proteomes" id="UP001597361"/>
    </source>
</evidence>
<dbReference type="RefSeq" id="WP_376885957.1">
    <property type="nucleotide sequence ID" value="NZ_JBHUHR010000027.1"/>
</dbReference>
<proteinExistence type="predicted"/>
<keyword evidence="2" id="KW-1185">Reference proteome</keyword>
<sequence length="115" mass="13527">MFYQKYESTVLSKFEGFLIAGNFKIEEVILAAGKVAYTARRSKNQDFSEEFNGQDISKLEISGELNFLNKLKKLRDKTAFFIGTMRRIKNHPDIDQHKLTNQPRLRVFVYDCRNR</sequence>
<protein>
    <submittedName>
        <fullName evidence="1">Uncharacterized protein</fullName>
    </submittedName>
</protein>
<dbReference type="EMBL" id="JBHUHR010000027">
    <property type="protein sequence ID" value="MFD2035180.1"/>
    <property type="molecule type" value="Genomic_DNA"/>
</dbReference>
<accession>A0ABW4VNS6</accession>
<organism evidence="1 2">
    <name type="scientific">Belliella marina</name>
    <dbReference type="NCBI Taxonomy" id="1644146"/>
    <lineage>
        <taxon>Bacteria</taxon>
        <taxon>Pseudomonadati</taxon>
        <taxon>Bacteroidota</taxon>
        <taxon>Cytophagia</taxon>
        <taxon>Cytophagales</taxon>
        <taxon>Cyclobacteriaceae</taxon>
        <taxon>Belliella</taxon>
    </lineage>
</organism>
<dbReference type="Proteomes" id="UP001597361">
    <property type="component" value="Unassembled WGS sequence"/>
</dbReference>
<evidence type="ECO:0000313" key="1">
    <source>
        <dbReference type="EMBL" id="MFD2035180.1"/>
    </source>
</evidence>
<name>A0ABW4VNS6_9BACT</name>
<comment type="caution">
    <text evidence="1">The sequence shown here is derived from an EMBL/GenBank/DDBJ whole genome shotgun (WGS) entry which is preliminary data.</text>
</comment>
<reference evidence="2" key="1">
    <citation type="journal article" date="2019" name="Int. J. Syst. Evol. Microbiol.">
        <title>The Global Catalogue of Microorganisms (GCM) 10K type strain sequencing project: providing services to taxonomists for standard genome sequencing and annotation.</title>
        <authorList>
            <consortium name="The Broad Institute Genomics Platform"/>
            <consortium name="The Broad Institute Genome Sequencing Center for Infectious Disease"/>
            <person name="Wu L."/>
            <person name="Ma J."/>
        </authorList>
    </citation>
    <scope>NUCLEOTIDE SEQUENCE [LARGE SCALE GENOMIC DNA]</scope>
    <source>
        <strain evidence="2">CGMCC 1.15180</strain>
    </source>
</reference>
<gene>
    <name evidence="1" type="ORF">ACFSKL_10280</name>
</gene>